<feature type="compositionally biased region" description="Polar residues" evidence="2">
    <location>
        <begin position="8"/>
        <end position="18"/>
    </location>
</feature>
<dbReference type="CDD" id="cd11660">
    <property type="entry name" value="SANT_TRF"/>
    <property type="match status" value="2"/>
</dbReference>
<dbReference type="OMA" id="FRTICPK"/>
<evidence type="ECO:0000256" key="1">
    <source>
        <dbReference type="ARBA" id="ARBA00023242"/>
    </source>
</evidence>
<sequence>MAEIDQNIYISTGKQADNTRQDRRKARQKWGAAETSLLVEGLYEHGVGNWKKILTDPKYPFREDRTAVDLKDRFRTLYPNEYESLYGKKAKRKTKITNNDQSKSDMVTFAKKPHRPKNKFTPEEDNALKLGVEKYGNSWTKIASDQQFNLMHRRGQDLRDRCRVAYPDIYARFSKSRKSKHVGKSDPHILKKFYALPFQTSTIQKPETSNVLT</sequence>
<dbReference type="InterPro" id="IPR001005">
    <property type="entry name" value="SANT/Myb"/>
</dbReference>
<dbReference type="SUPFAM" id="SSF46689">
    <property type="entry name" value="Homeodomain-like"/>
    <property type="match status" value="2"/>
</dbReference>
<dbReference type="PANTHER" id="PTHR46734:SF1">
    <property type="entry name" value="TELOMERIC REPEAT-BINDING FACTOR 1"/>
    <property type="match status" value="1"/>
</dbReference>
<dbReference type="Gene3D" id="1.10.246.220">
    <property type="match status" value="1"/>
</dbReference>
<dbReference type="InterPro" id="IPR017930">
    <property type="entry name" value="Myb_dom"/>
</dbReference>
<evidence type="ECO:0000256" key="2">
    <source>
        <dbReference type="SAM" id="MobiDB-lite"/>
    </source>
</evidence>
<comment type="caution">
    <text evidence="5">The sequence shown here is derived from an EMBL/GenBank/DDBJ whole genome shotgun (WGS) entry which is preliminary data.</text>
</comment>
<feature type="domain" description="HTH myb-type" evidence="4">
    <location>
        <begin position="112"/>
        <end position="143"/>
    </location>
</feature>
<name>A0A015MW86_RHIIW</name>
<dbReference type="EMBL" id="JEMT01016272">
    <property type="protein sequence ID" value="EXX71028.1"/>
    <property type="molecule type" value="Genomic_DNA"/>
</dbReference>
<dbReference type="OrthoDB" id="608866at2759"/>
<gene>
    <name evidence="5" type="ORF">RirG_082150</name>
</gene>
<dbReference type="SMR" id="A0A015MW86"/>
<dbReference type="PROSITE" id="PS50090">
    <property type="entry name" value="MYB_LIKE"/>
    <property type="match status" value="2"/>
</dbReference>
<reference evidence="5 6" key="1">
    <citation type="submission" date="2014-02" db="EMBL/GenBank/DDBJ databases">
        <title>Single nucleus genome sequencing reveals high similarity among nuclei of an endomycorrhizal fungus.</title>
        <authorList>
            <person name="Lin K."/>
            <person name="Geurts R."/>
            <person name="Zhang Z."/>
            <person name="Limpens E."/>
            <person name="Saunders D.G."/>
            <person name="Mu D."/>
            <person name="Pang E."/>
            <person name="Cao H."/>
            <person name="Cha H."/>
            <person name="Lin T."/>
            <person name="Zhou Q."/>
            <person name="Shang Y."/>
            <person name="Li Y."/>
            <person name="Ivanov S."/>
            <person name="Sharma T."/>
            <person name="Velzen R.V."/>
            <person name="Ruijter N.D."/>
            <person name="Aanen D.K."/>
            <person name="Win J."/>
            <person name="Kamoun S."/>
            <person name="Bisseling T."/>
            <person name="Huang S."/>
        </authorList>
    </citation>
    <scope>NUCLEOTIDE SEQUENCE [LARGE SCALE GENOMIC DNA]</scope>
    <source>
        <strain evidence="6">DAOM197198w</strain>
    </source>
</reference>
<evidence type="ECO:0000259" key="3">
    <source>
        <dbReference type="PROSITE" id="PS50090"/>
    </source>
</evidence>
<dbReference type="AlphaFoldDB" id="A0A015MW86"/>
<dbReference type="Pfam" id="PF00249">
    <property type="entry name" value="Myb_DNA-binding"/>
    <property type="match status" value="2"/>
</dbReference>
<organism evidence="5 6">
    <name type="scientific">Rhizophagus irregularis (strain DAOM 197198w)</name>
    <name type="common">Glomus intraradices</name>
    <dbReference type="NCBI Taxonomy" id="1432141"/>
    <lineage>
        <taxon>Eukaryota</taxon>
        <taxon>Fungi</taxon>
        <taxon>Fungi incertae sedis</taxon>
        <taxon>Mucoromycota</taxon>
        <taxon>Glomeromycotina</taxon>
        <taxon>Glomeromycetes</taxon>
        <taxon>Glomerales</taxon>
        <taxon>Glomeraceae</taxon>
        <taxon>Rhizophagus</taxon>
    </lineage>
</organism>
<evidence type="ECO:0000313" key="6">
    <source>
        <dbReference type="Proteomes" id="UP000022910"/>
    </source>
</evidence>
<feature type="domain" description="Myb-like" evidence="3">
    <location>
        <begin position="22"/>
        <end position="78"/>
    </location>
</feature>
<evidence type="ECO:0000313" key="5">
    <source>
        <dbReference type="EMBL" id="EXX71028.1"/>
    </source>
</evidence>
<dbReference type="PROSITE" id="PS51294">
    <property type="entry name" value="HTH_MYB"/>
    <property type="match status" value="1"/>
</dbReference>
<dbReference type="SMART" id="SM00717">
    <property type="entry name" value="SANT"/>
    <property type="match status" value="2"/>
</dbReference>
<dbReference type="InterPro" id="IPR009057">
    <property type="entry name" value="Homeodomain-like_sf"/>
</dbReference>
<dbReference type="Proteomes" id="UP000022910">
    <property type="component" value="Unassembled WGS sequence"/>
</dbReference>
<dbReference type="HOGENOM" id="CLU_1295011_0_0_1"/>
<keyword evidence="6" id="KW-1185">Reference proteome</keyword>
<dbReference type="InterPro" id="IPR052450">
    <property type="entry name" value="TRBD-Containing_Protein"/>
</dbReference>
<protein>
    <recommendedName>
        <fullName evidence="7">Myb-like domain-containing protein</fullName>
    </recommendedName>
</protein>
<evidence type="ECO:0008006" key="7">
    <source>
        <dbReference type="Google" id="ProtNLM"/>
    </source>
</evidence>
<accession>A0A015MW86</accession>
<dbReference type="PANTHER" id="PTHR46734">
    <property type="entry name" value="TELOMERIC REPEAT-BINDING FACTOR 1 TERF1"/>
    <property type="match status" value="1"/>
</dbReference>
<proteinExistence type="predicted"/>
<evidence type="ECO:0000259" key="4">
    <source>
        <dbReference type="PROSITE" id="PS51294"/>
    </source>
</evidence>
<dbReference type="STRING" id="1432141.A0A015MW86"/>
<keyword evidence="1" id="KW-0539">Nucleus</keyword>
<feature type="region of interest" description="Disordered" evidence="2">
    <location>
        <begin position="1"/>
        <end position="27"/>
    </location>
</feature>
<dbReference type="Gene3D" id="1.10.10.60">
    <property type="entry name" value="Homeodomain-like"/>
    <property type="match status" value="1"/>
</dbReference>
<feature type="domain" description="Myb-like" evidence="3">
    <location>
        <begin position="112"/>
        <end position="161"/>
    </location>
</feature>